<dbReference type="GeneID" id="54359317"/>
<keyword evidence="4" id="KW-0187">Copper transport</keyword>
<reference evidence="6" key="3">
    <citation type="submission" date="2025-08" db="UniProtKB">
        <authorList>
            <consortium name="RefSeq"/>
        </authorList>
    </citation>
    <scope>IDENTIFICATION</scope>
    <source>
        <strain evidence="6">CBS 342.82</strain>
    </source>
</reference>
<keyword evidence="3 4" id="KW-0472">Membrane</keyword>
<organism evidence="6">
    <name type="scientific">Dissoconium aciculare CBS 342.82</name>
    <dbReference type="NCBI Taxonomy" id="1314786"/>
    <lineage>
        <taxon>Eukaryota</taxon>
        <taxon>Fungi</taxon>
        <taxon>Dikarya</taxon>
        <taxon>Ascomycota</taxon>
        <taxon>Pezizomycotina</taxon>
        <taxon>Dothideomycetes</taxon>
        <taxon>Dothideomycetidae</taxon>
        <taxon>Mycosphaerellales</taxon>
        <taxon>Dissoconiaceae</taxon>
        <taxon>Dissoconium</taxon>
    </lineage>
</organism>
<sequence length="165" mass="17533">MTPSGHMVMSMQDMAMNFFNSYDTPLFSLDWAPSTGGGYAGTCIFLIVLAIIFRFILALRTNMTTVAAAAARKRETALLVKTEAETLSDGDRAAHGGQHVVPRAKARWTLNDALITASIDTVLAGVGYLLMIAVMTMNVGYFMSVLGGTFAGSLVVGRYTGGSGH</sequence>
<dbReference type="OrthoDB" id="73901at2759"/>
<feature type="transmembrane region" description="Helical" evidence="4">
    <location>
        <begin position="36"/>
        <end position="57"/>
    </location>
</feature>
<keyword evidence="2 4" id="KW-1133">Transmembrane helix</keyword>
<accession>A0A6J3M240</accession>
<dbReference type="Pfam" id="PF04145">
    <property type="entry name" value="Ctr"/>
    <property type="match status" value="1"/>
</dbReference>
<evidence type="ECO:0000313" key="5">
    <source>
        <dbReference type="Proteomes" id="UP000504637"/>
    </source>
</evidence>
<keyword evidence="5" id="KW-1185">Reference proteome</keyword>
<feature type="transmembrane region" description="Helical" evidence="4">
    <location>
        <begin position="141"/>
        <end position="161"/>
    </location>
</feature>
<dbReference type="GO" id="GO:0005375">
    <property type="term" value="F:copper ion transmembrane transporter activity"/>
    <property type="evidence" value="ECO:0007669"/>
    <property type="project" value="UniProtKB-UniRule"/>
</dbReference>
<keyword evidence="1 4" id="KW-0812">Transmembrane</keyword>
<dbReference type="AlphaFoldDB" id="A0A6J3M240"/>
<keyword evidence="4" id="KW-0186">Copper</keyword>
<evidence type="ECO:0000256" key="1">
    <source>
        <dbReference type="ARBA" id="ARBA00022692"/>
    </source>
</evidence>
<proteinExistence type="inferred from homology"/>
<keyword evidence="4" id="KW-0406">Ion transport</keyword>
<keyword evidence="4" id="KW-0813">Transport</keyword>
<evidence type="ECO:0000256" key="4">
    <source>
        <dbReference type="RuleBase" id="RU367022"/>
    </source>
</evidence>
<evidence type="ECO:0000256" key="3">
    <source>
        <dbReference type="ARBA" id="ARBA00023136"/>
    </source>
</evidence>
<reference evidence="6" key="1">
    <citation type="submission" date="2020-01" db="EMBL/GenBank/DDBJ databases">
        <authorList>
            <consortium name="DOE Joint Genome Institute"/>
            <person name="Haridas S."/>
            <person name="Albert R."/>
            <person name="Binder M."/>
            <person name="Bloem J."/>
            <person name="Labutti K."/>
            <person name="Salamov A."/>
            <person name="Andreopoulos B."/>
            <person name="Baker S.E."/>
            <person name="Barry K."/>
            <person name="Bills G."/>
            <person name="Bluhm B.H."/>
            <person name="Cannon C."/>
            <person name="Castanera R."/>
            <person name="Culley D.E."/>
            <person name="Daum C."/>
            <person name="Ezra D."/>
            <person name="Gonzalez J.B."/>
            <person name="Henrissat B."/>
            <person name="Kuo A."/>
            <person name="Liang C."/>
            <person name="Lipzen A."/>
            <person name="Lutzoni F."/>
            <person name="Magnuson J."/>
            <person name="Mondo S."/>
            <person name="Nolan M."/>
            <person name="Ohm R."/>
            <person name="Pangilinan J."/>
            <person name="Park H.-J."/>
            <person name="Ramirez L."/>
            <person name="Alfaro M."/>
            <person name="Sun H."/>
            <person name="Tritt A."/>
            <person name="Yoshinaga Y."/>
            <person name="Zwiers L.-H."/>
            <person name="Turgeon B.G."/>
            <person name="Goodwin S.B."/>
            <person name="Spatafora J.W."/>
            <person name="Crous P.W."/>
            <person name="Grigoriev I.V."/>
        </authorList>
    </citation>
    <scope>NUCLEOTIDE SEQUENCE</scope>
    <source>
        <strain evidence="6">CBS 342.82</strain>
    </source>
</reference>
<evidence type="ECO:0000313" key="6">
    <source>
        <dbReference type="RefSeq" id="XP_033459014.1"/>
    </source>
</evidence>
<evidence type="ECO:0000256" key="2">
    <source>
        <dbReference type="ARBA" id="ARBA00022989"/>
    </source>
</evidence>
<comment type="subcellular location">
    <subcellularLocation>
        <location evidence="4">Membrane</location>
        <topology evidence="4">Multi-pass membrane protein</topology>
    </subcellularLocation>
</comment>
<feature type="transmembrane region" description="Helical" evidence="4">
    <location>
        <begin position="113"/>
        <end position="135"/>
    </location>
</feature>
<protein>
    <recommendedName>
        <fullName evidence="4">Copper transport protein</fullName>
    </recommendedName>
</protein>
<name>A0A6J3M240_9PEZI</name>
<dbReference type="InterPro" id="IPR007274">
    <property type="entry name" value="Cop_transporter"/>
</dbReference>
<dbReference type="PANTHER" id="PTHR12483:SF120">
    <property type="entry name" value="HIGH-AFFINITY COPPER TRANSPORTER CTRA2"/>
    <property type="match status" value="1"/>
</dbReference>
<reference evidence="6" key="2">
    <citation type="submission" date="2020-04" db="EMBL/GenBank/DDBJ databases">
        <authorList>
            <consortium name="NCBI Genome Project"/>
        </authorList>
    </citation>
    <scope>NUCLEOTIDE SEQUENCE</scope>
    <source>
        <strain evidence="6">CBS 342.82</strain>
    </source>
</reference>
<dbReference type="Proteomes" id="UP000504637">
    <property type="component" value="Unplaced"/>
</dbReference>
<gene>
    <name evidence="6" type="ORF">K489DRAFT_321153</name>
</gene>
<dbReference type="GO" id="GO:0005886">
    <property type="term" value="C:plasma membrane"/>
    <property type="evidence" value="ECO:0007669"/>
    <property type="project" value="TreeGrafter"/>
</dbReference>
<dbReference type="RefSeq" id="XP_033459014.1">
    <property type="nucleotide sequence ID" value="XM_033601517.1"/>
</dbReference>
<dbReference type="PANTHER" id="PTHR12483">
    <property type="entry name" value="SOLUTE CARRIER FAMILY 31 COPPER TRANSPORTERS"/>
    <property type="match status" value="1"/>
</dbReference>
<comment type="similarity">
    <text evidence="4">Belongs to the copper transporter (Ctr) (TC 1.A.56) family. SLC31A subfamily.</text>
</comment>